<evidence type="ECO:0000256" key="6">
    <source>
        <dbReference type="SAM" id="SignalP"/>
    </source>
</evidence>
<dbReference type="InterPro" id="IPR004911">
    <property type="entry name" value="Interferon-induced_GILT"/>
</dbReference>
<keyword evidence="5" id="KW-0325">Glycoprotein</keyword>
<evidence type="ECO:0000256" key="5">
    <source>
        <dbReference type="ARBA" id="ARBA00023180"/>
    </source>
</evidence>
<evidence type="ECO:0000256" key="1">
    <source>
        <dbReference type="ARBA" id="ARBA00004613"/>
    </source>
</evidence>
<comment type="caution">
    <text evidence="7">The sequence shown here is derived from an EMBL/GenBank/DDBJ whole genome shotgun (WGS) entry which is preliminary data.</text>
</comment>
<comment type="similarity">
    <text evidence="2">Belongs to the GILT family.</text>
</comment>
<keyword evidence="4 6" id="KW-0732">Signal</keyword>
<sequence length="210" mass="23124">MKVLFVVCVAALVCGALAKNKKNDESKVKIAVYYESLCPDSKKFITSQLAPVWRDFRGGVKVKLVPYGKATHDKVKGKWQFTCHHGPDECYGNKVQACILKAKQLTDTEKMELVICLMSQASPDKALDTCLTQVKREDQSVKIKECASGEKGDNLLASYGDKSDSVQRPLSFVPTIVINEKFDQAVHDRSFTDLKGAVCAAAPSKPAYCQ</sequence>
<dbReference type="PANTHER" id="PTHR13234">
    <property type="entry name" value="GAMMA-INTERFERON INDUCIBLE LYSOSOMAL THIOL REDUCTASE GILT"/>
    <property type="match status" value="1"/>
</dbReference>
<feature type="signal peptide" evidence="6">
    <location>
        <begin position="1"/>
        <end position="18"/>
    </location>
</feature>
<proteinExistence type="inferred from homology"/>
<comment type="subcellular location">
    <subcellularLocation>
        <location evidence="1">Secreted</location>
    </subcellularLocation>
</comment>
<reference evidence="7 8" key="1">
    <citation type="submission" date="2021-06" db="EMBL/GenBank/DDBJ databases">
        <title>A haploid diamondback moth (Plutella xylostella L.) genome assembly resolves 31 chromosomes and identifies a diamide resistance mutation.</title>
        <authorList>
            <person name="Ward C.M."/>
            <person name="Perry K.D."/>
            <person name="Baker G."/>
            <person name="Powis K."/>
            <person name="Heckel D.G."/>
            <person name="Baxter S.W."/>
        </authorList>
    </citation>
    <scope>NUCLEOTIDE SEQUENCE [LARGE SCALE GENOMIC DNA]</scope>
    <source>
        <strain evidence="7 8">LV</strain>
        <tissue evidence="7">Single pupa</tissue>
    </source>
</reference>
<dbReference type="Gene3D" id="3.40.30.10">
    <property type="entry name" value="Glutaredoxin"/>
    <property type="match status" value="1"/>
</dbReference>
<keyword evidence="8" id="KW-1185">Reference proteome</keyword>
<dbReference type="Pfam" id="PF03227">
    <property type="entry name" value="GILT"/>
    <property type="match status" value="1"/>
</dbReference>
<evidence type="ECO:0008006" key="9">
    <source>
        <dbReference type="Google" id="ProtNLM"/>
    </source>
</evidence>
<evidence type="ECO:0000256" key="4">
    <source>
        <dbReference type="ARBA" id="ARBA00022729"/>
    </source>
</evidence>
<name>A0ABQ7PZF1_PLUXY</name>
<accession>A0ABQ7PZF1</accession>
<dbReference type="EMBL" id="JAHIBW010000024">
    <property type="protein sequence ID" value="KAG7298360.1"/>
    <property type="molecule type" value="Genomic_DNA"/>
</dbReference>
<dbReference type="PANTHER" id="PTHR13234:SF8">
    <property type="entry name" value="GAMMA-INTERFERON-INDUCIBLE LYSOSOMAL THIOL REDUCTASE"/>
    <property type="match status" value="1"/>
</dbReference>
<dbReference type="InterPro" id="IPR036249">
    <property type="entry name" value="Thioredoxin-like_sf"/>
</dbReference>
<organism evidence="7 8">
    <name type="scientific">Plutella xylostella</name>
    <name type="common">Diamondback moth</name>
    <name type="synonym">Plutella maculipennis</name>
    <dbReference type="NCBI Taxonomy" id="51655"/>
    <lineage>
        <taxon>Eukaryota</taxon>
        <taxon>Metazoa</taxon>
        <taxon>Ecdysozoa</taxon>
        <taxon>Arthropoda</taxon>
        <taxon>Hexapoda</taxon>
        <taxon>Insecta</taxon>
        <taxon>Pterygota</taxon>
        <taxon>Neoptera</taxon>
        <taxon>Endopterygota</taxon>
        <taxon>Lepidoptera</taxon>
        <taxon>Glossata</taxon>
        <taxon>Ditrysia</taxon>
        <taxon>Yponomeutoidea</taxon>
        <taxon>Plutellidae</taxon>
        <taxon>Plutella</taxon>
    </lineage>
</organism>
<dbReference type="Proteomes" id="UP000823941">
    <property type="component" value="Chromosome 24"/>
</dbReference>
<dbReference type="SUPFAM" id="SSF52833">
    <property type="entry name" value="Thioredoxin-like"/>
    <property type="match status" value="1"/>
</dbReference>
<gene>
    <name evidence="7" type="ORF">JYU34_017975</name>
</gene>
<evidence type="ECO:0000256" key="2">
    <source>
        <dbReference type="ARBA" id="ARBA00005679"/>
    </source>
</evidence>
<evidence type="ECO:0000313" key="7">
    <source>
        <dbReference type="EMBL" id="KAG7298360.1"/>
    </source>
</evidence>
<protein>
    <recommendedName>
        <fullName evidence="9">Gamma-interferon inducible lysosomal thiol reductase</fullName>
    </recommendedName>
</protein>
<keyword evidence="3" id="KW-0964">Secreted</keyword>
<evidence type="ECO:0000256" key="3">
    <source>
        <dbReference type="ARBA" id="ARBA00022525"/>
    </source>
</evidence>
<feature type="chain" id="PRO_5046502164" description="Gamma-interferon inducible lysosomal thiol reductase" evidence="6">
    <location>
        <begin position="19"/>
        <end position="210"/>
    </location>
</feature>
<evidence type="ECO:0000313" key="8">
    <source>
        <dbReference type="Proteomes" id="UP000823941"/>
    </source>
</evidence>